<sequence>MELQVYVSKKGTRVVAATGLHQALQLTDHHYATNVKRWITEVYAFRDDIRRPEKLRDFAPRKAVGPNLLKDYYLSLELARLITLNSKSKVKLKYAKWLLHQEQEEGGAAQWSNAQILKILELTKAMSMLSCQEAAEQQHLKVYEKRNGGQTANWWKYRAQVMGYSAAGLRKKLLAIGHSPAGQTQRQMLLQLDRHELIRTGMIDYFMAMGKPAPFAQAVGDLAKQFARELDVELQDDRQGMASLFAPQANDGIVREIRNYEPQRAAAAWSQAG</sequence>
<accession>A0A5C6RY76</accession>
<comment type="caution">
    <text evidence="1">The sequence shown here is derived from an EMBL/GenBank/DDBJ whole genome shotgun (WGS) entry which is preliminary data.</text>
</comment>
<evidence type="ECO:0000313" key="1">
    <source>
        <dbReference type="EMBL" id="TXB66322.1"/>
    </source>
</evidence>
<protein>
    <submittedName>
        <fullName evidence="1">Uncharacterized protein</fullName>
    </submittedName>
</protein>
<gene>
    <name evidence="1" type="ORF">FRY97_05780</name>
</gene>
<name>A0A5C6RY76_9BACT</name>
<dbReference type="AlphaFoldDB" id="A0A5C6RY76"/>
<dbReference type="OrthoDB" id="1492311at2"/>
<organism evidence="1 2">
    <name type="scientific">Phaeodactylibacter luteus</name>
    <dbReference type="NCBI Taxonomy" id="1564516"/>
    <lineage>
        <taxon>Bacteria</taxon>
        <taxon>Pseudomonadati</taxon>
        <taxon>Bacteroidota</taxon>
        <taxon>Saprospiria</taxon>
        <taxon>Saprospirales</taxon>
        <taxon>Haliscomenobacteraceae</taxon>
        <taxon>Phaeodactylibacter</taxon>
    </lineage>
</organism>
<dbReference type="Proteomes" id="UP000321580">
    <property type="component" value="Unassembled WGS sequence"/>
</dbReference>
<evidence type="ECO:0000313" key="2">
    <source>
        <dbReference type="Proteomes" id="UP000321580"/>
    </source>
</evidence>
<reference evidence="1 2" key="1">
    <citation type="submission" date="2019-08" db="EMBL/GenBank/DDBJ databases">
        <title>Genome of Phaeodactylibacter luteus.</title>
        <authorList>
            <person name="Bowman J.P."/>
        </authorList>
    </citation>
    <scope>NUCLEOTIDE SEQUENCE [LARGE SCALE GENOMIC DNA]</scope>
    <source>
        <strain evidence="1 2">KCTC 42180</strain>
    </source>
</reference>
<dbReference type="RefSeq" id="WP_147166491.1">
    <property type="nucleotide sequence ID" value="NZ_VOOR01000008.1"/>
</dbReference>
<dbReference type="EMBL" id="VOOR01000008">
    <property type="protein sequence ID" value="TXB66322.1"/>
    <property type="molecule type" value="Genomic_DNA"/>
</dbReference>
<proteinExistence type="predicted"/>
<keyword evidence="2" id="KW-1185">Reference proteome</keyword>